<feature type="region of interest" description="Disordered" evidence="1">
    <location>
        <begin position="24"/>
        <end position="71"/>
    </location>
</feature>
<name>A0A166M2F3_9AGAM</name>
<feature type="compositionally biased region" description="Basic and acidic residues" evidence="1">
    <location>
        <begin position="46"/>
        <end position="71"/>
    </location>
</feature>
<reference evidence="2 3" key="1">
    <citation type="journal article" date="2016" name="Mol. Biol. Evol.">
        <title>Comparative Genomics of Early-Diverging Mushroom-Forming Fungi Provides Insights into the Origins of Lignocellulose Decay Capabilities.</title>
        <authorList>
            <person name="Nagy L.G."/>
            <person name="Riley R."/>
            <person name="Tritt A."/>
            <person name="Adam C."/>
            <person name="Daum C."/>
            <person name="Floudas D."/>
            <person name="Sun H."/>
            <person name="Yadav J.S."/>
            <person name="Pangilinan J."/>
            <person name="Larsson K.H."/>
            <person name="Matsuura K."/>
            <person name="Barry K."/>
            <person name="Labutti K."/>
            <person name="Kuo R."/>
            <person name="Ohm R.A."/>
            <person name="Bhattacharya S.S."/>
            <person name="Shirouzu T."/>
            <person name="Yoshinaga Y."/>
            <person name="Martin F.M."/>
            <person name="Grigoriev I.V."/>
            <person name="Hibbett D.S."/>
        </authorList>
    </citation>
    <scope>NUCLEOTIDE SEQUENCE [LARGE SCALE GENOMIC DNA]</scope>
    <source>
        <strain evidence="2 3">CBS 109695</strain>
    </source>
</reference>
<sequence length="71" mass="8097">MLPSVHRPLGSLANPKDIMELKESPEISGKKRPKWHPVQISQTKSEQARTMEQGRERVPSRLLDPRGSRRG</sequence>
<keyword evidence="3" id="KW-1185">Reference proteome</keyword>
<gene>
    <name evidence="2" type="ORF">FIBSPDRAFT_858094</name>
</gene>
<protein>
    <submittedName>
        <fullName evidence="2">Uncharacterized protein</fullName>
    </submittedName>
</protein>
<evidence type="ECO:0000313" key="3">
    <source>
        <dbReference type="Proteomes" id="UP000076532"/>
    </source>
</evidence>
<evidence type="ECO:0000256" key="1">
    <source>
        <dbReference type="SAM" id="MobiDB-lite"/>
    </source>
</evidence>
<dbReference type="EMBL" id="KV417531">
    <property type="protein sequence ID" value="KZP23566.1"/>
    <property type="molecule type" value="Genomic_DNA"/>
</dbReference>
<dbReference type="AlphaFoldDB" id="A0A166M2F3"/>
<accession>A0A166M2F3</accession>
<proteinExistence type="predicted"/>
<dbReference type="Proteomes" id="UP000076532">
    <property type="component" value="Unassembled WGS sequence"/>
</dbReference>
<organism evidence="2 3">
    <name type="scientific">Athelia psychrophila</name>
    <dbReference type="NCBI Taxonomy" id="1759441"/>
    <lineage>
        <taxon>Eukaryota</taxon>
        <taxon>Fungi</taxon>
        <taxon>Dikarya</taxon>
        <taxon>Basidiomycota</taxon>
        <taxon>Agaricomycotina</taxon>
        <taxon>Agaricomycetes</taxon>
        <taxon>Agaricomycetidae</taxon>
        <taxon>Atheliales</taxon>
        <taxon>Atheliaceae</taxon>
        <taxon>Athelia</taxon>
    </lineage>
</organism>
<evidence type="ECO:0000313" key="2">
    <source>
        <dbReference type="EMBL" id="KZP23566.1"/>
    </source>
</evidence>